<dbReference type="KEGG" id="mbah:HYN46_05860"/>
<accession>A0A345P540</accession>
<proteinExistence type="predicted"/>
<dbReference type="EMBL" id="CP031222">
    <property type="protein sequence ID" value="AXI02399.1"/>
    <property type="molecule type" value="Genomic_DNA"/>
</dbReference>
<name>A0A345P540_9GAMM</name>
<evidence type="ECO:0000313" key="2">
    <source>
        <dbReference type="EMBL" id="AXI02399.1"/>
    </source>
</evidence>
<dbReference type="Proteomes" id="UP000253940">
    <property type="component" value="Chromosome"/>
</dbReference>
<feature type="region of interest" description="Disordered" evidence="1">
    <location>
        <begin position="1"/>
        <end position="27"/>
    </location>
</feature>
<feature type="compositionally biased region" description="Basic and acidic residues" evidence="1">
    <location>
        <begin position="11"/>
        <end position="27"/>
    </location>
</feature>
<evidence type="ECO:0000313" key="3">
    <source>
        <dbReference type="Proteomes" id="UP000253940"/>
    </source>
</evidence>
<dbReference type="AlphaFoldDB" id="A0A345P540"/>
<protein>
    <submittedName>
        <fullName evidence="2">Uncharacterized protein</fullName>
    </submittedName>
</protein>
<gene>
    <name evidence="2" type="ORF">HYN46_05860</name>
</gene>
<keyword evidence="3" id="KW-1185">Reference proteome</keyword>
<sequence>MSEYDSTRQLNSDHSDPSITEKKSRRKSLLDHTLKHARDVADMASDATRDFVGVVGDAKDAAMSVVDVVASGAARGVVGAANFTTDTMRGVVSGTSETARDVALLMARTFLGNTTLTLPLPELLLNKQIRKRIEKNSDIDDITVDCGDDRLSIKIIGHYKRALYTLRLDFNVLECEISKEKFLRLRQVDESLDVQLRDANVLTNWAARKISSKAFDVINSLPIPSLINHIIRDIPGIQQEGYRVWYIDLDKAGFIDFLNNRSWMLDKLLSLSDFSVLPGLNILRESKELMQQLVNQFEVRGLRVQPGRLEVQVGINKDKD</sequence>
<reference evidence="2 3" key="1">
    <citation type="submission" date="2018-07" db="EMBL/GenBank/DDBJ databases">
        <title>Genome sequencing of Moraxellaceae gen. HYN0046.</title>
        <authorList>
            <person name="Kim M."/>
            <person name="Yi H."/>
        </authorList>
    </citation>
    <scope>NUCLEOTIDE SEQUENCE [LARGE SCALE GENOMIC DNA]</scope>
    <source>
        <strain evidence="2 3">HYN0046</strain>
    </source>
</reference>
<evidence type="ECO:0000256" key="1">
    <source>
        <dbReference type="SAM" id="MobiDB-lite"/>
    </source>
</evidence>
<dbReference type="RefSeq" id="WP_114898509.1">
    <property type="nucleotide sequence ID" value="NZ_CP031222.1"/>
</dbReference>
<organism evidence="2 3">
    <name type="scientific">Aquirhabdus parva</name>
    <dbReference type="NCBI Taxonomy" id="2283318"/>
    <lineage>
        <taxon>Bacteria</taxon>
        <taxon>Pseudomonadati</taxon>
        <taxon>Pseudomonadota</taxon>
        <taxon>Gammaproteobacteria</taxon>
        <taxon>Moraxellales</taxon>
        <taxon>Moraxellaceae</taxon>
        <taxon>Aquirhabdus</taxon>
    </lineage>
</organism>
<dbReference type="OrthoDB" id="6704827at2"/>